<dbReference type="SUPFAM" id="SSF52266">
    <property type="entry name" value="SGNH hydrolase"/>
    <property type="match status" value="1"/>
</dbReference>
<name>A0A7V2WV33_LEUMU</name>
<dbReference type="Proteomes" id="UP000885750">
    <property type="component" value="Unassembled WGS sequence"/>
</dbReference>
<organism evidence="4">
    <name type="scientific">Leucothrix mucor</name>
    <dbReference type="NCBI Taxonomy" id="45248"/>
    <lineage>
        <taxon>Bacteria</taxon>
        <taxon>Pseudomonadati</taxon>
        <taxon>Pseudomonadota</taxon>
        <taxon>Gammaproteobacteria</taxon>
        <taxon>Thiotrichales</taxon>
        <taxon>Thiotrichaceae</taxon>
        <taxon>Leucothrix</taxon>
    </lineage>
</organism>
<reference evidence="4" key="1">
    <citation type="journal article" date="2020" name="mSystems">
        <title>Genome- and Community-Level Interaction Insights into Carbon Utilization and Element Cycling Functions of Hydrothermarchaeota in Hydrothermal Sediment.</title>
        <authorList>
            <person name="Zhou Z."/>
            <person name="Liu Y."/>
            <person name="Xu W."/>
            <person name="Pan J."/>
            <person name="Luo Z.H."/>
            <person name="Li M."/>
        </authorList>
    </citation>
    <scope>NUCLEOTIDE SEQUENCE [LARGE SCALE GENOMIC DNA]</scope>
    <source>
        <strain evidence="4">HyVt-493</strain>
    </source>
</reference>
<proteinExistence type="predicted"/>
<evidence type="ECO:0000256" key="2">
    <source>
        <dbReference type="SAM" id="SignalP"/>
    </source>
</evidence>
<keyword evidence="1" id="KW-0175">Coiled coil</keyword>
<keyword evidence="2" id="KW-0732">Signal</keyword>
<dbReference type="InterPro" id="IPR043968">
    <property type="entry name" value="SGNH"/>
</dbReference>
<dbReference type="EMBL" id="DRMS01000299">
    <property type="protein sequence ID" value="HFC92751.1"/>
    <property type="molecule type" value="Genomic_DNA"/>
</dbReference>
<feature type="coiled-coil region" evidence="1">
    <location>
        <begin position="189"/>
        <end position="216"/>
    </location>
</feature>
<comment type="caution">
    <text evidence="4">The sequence shown here is derived from an EMBL/GenBank/DDBJ whole genome shotgun (WGS) entry which is preliminary data.</text>
</comment>
<evidence type="ECO:0000313" key="4">
    <source>
        <dbReference type="EMBL" id="HFC92751.1"/>
    </source>
</evidence>
<sequence>MFVININSKALFITVLTLCTMLFAGNASANSAQKELLKLADTKASGEYVRSRFLKAMTKTINPNATKKALIIGDSHAQDFLNSVLENNYLKHYQIKTRYIPTRCQIYLGGNHEKLIAQKDKALCAKADNLSRAKEEIAKADLVILSAKWRKWAAERLPQTIQKLGISAKQKLVVIGVKSFGRVSIRKYLRMSDDQLRKLRNKIDGNQDEVNEIMKKSISKNVFVNTHQLICGTTSTCPLFTKNLNLISFDGGHLTPKGAQYVGKVLFQGAVLSSIK</sequence>
<dbReference type="Pfam" id="PF19040">
    <property type="entry name" value="SGNH"/>
    <property type="match status" value="1"/>
</dbReference>
<evidence type="ECO:0000256" key="1">
    <source>
        <dbReference type="SAM" id="Coils"/>
    </source>
</evidence>
<evidence type="ECO:0000259" key="3">
    <source>
        <dbReference type="Pfam" id="PF19040"/>
    </source>
</evidence>
<feature type="domain" description="SGNH" evidence="3">
    <location>
        <begin position="60"/>
        <end position="266"/>
    </location>
</feature>
<protein>
    <recommendedName>
        <fullName evidence="3">SGNH domain-containing protein</fullName>
    </recommendedName>
</protein>
<dbReference type="AlphaFoldDB" id="A0A7V2WV33"/>
<feature type="signal peptide" evidence="2">
    <location>
        <begin position="1"/>
        <end position="29"/>
    </location>
</feature>
<accession>A0A7V2WV33</accession>
<feature type="chain" id="PRO_5030878609" description="SGNH domain-containing protein" evidence="2">
    <location>
        <begin position="30"/>
        <end position="276"/>
    </location>
</feature>
<gene>
    <name evidence="4" type="ORF">ENJ51_08050</name>
</gene>